<evidence type="ECO:0000313" key="2">
    <source>
        <dbReference type="EMBL" id="EFL36223.1"/>
    </source>
</evidence>
<dbReference type="HOGENOM" id="CLU_2994917_0_0_11"/>
<dbReference type="EMBL" id="GG657757">
    <property type="protein sequence ID" value="EFL36223.1"/>
    <property type="molecule type" value="Genomic_DNA"/>
</dbReference>
<name>D9X7E2_STRVT</name>
<dbReference type="Proteomes" id="UP000004184">
    <property type="component" value="Unassembled WGS sequence"/>
</dbReference>
<keyword evidence="3" id="KW-1185">Reference proteome</keyword>
<feature type="compositionally biased region" description="Basic residues" evidence="1">
    <location>
        <begin position="40"/>
        <end position="57"/>
    </location>
</feature>
<evidence type="ECO:0000256" key="1">
    <source>
        <dbReference type="SAM" id="MobiDB-lite"/>
    </source>
</evidence>
<sequence length="57" mass="6282">MTPRLGDQGGPGKSGTGLRPCGCGWRRTPRRTAGPGHGRAGSRRWRWRRRSGAARLR</sequence>
<feature type="region of interest" description="Disordered" evidence="1">
    <location>
        <begin position="1"/>
        <end position="57"/>
    </location>
</feature>
<organism evidence="2 3">
    <name type="scientific">Streptomyces viridochromogenes (strain DSM 40736 / JCM 4977 / BCRC 1201 / Tue 494)</name>
    <dbReference type="NCBI Taxonomy" id="591159"/>
    <lineage>
        <taxon>Bacteria</taxon>
        <taxon>Bacillati</taxon>
        <taxon>Actinomycetota</taxon>
        <taxon>Actinomycetes</taxon>
        <taxon>Kitasatosporales</taxon>
        <taxon>Streptomycetaceae</taxon>
        <taxon>Streptomyces</taxon>
    </lineage>
</organism>
<gene>
    <name evidence="2" type="ORF">SSQG_06741</name>
</gene>
<protein>
    <submittedName>
        <fullName evidence="2">Predicted protein</fullName>
    </submittedName>
</protein>
<accession>D9X7E2</accession>
<proteinExistence type="predicted"/>
<dbReference type="AlphaFoldDB" id="D9X7E2"/>
<evidence type="ECO:0000313" key="3">
    <source>
        <dbReference type="Proteomes" id="UP000004184"/>
    </source>
</evidence>
<reference evidence="3" key="1">
    <citation type="submission" date="2009-02" db="EMBL/GenBank/DDBJ databases">
        <title>Annotation of Streptomyces viridochromogenes strain DSM 40736.</title>
        <authorList>
            <consortium name="The Broad Institute Genome Sequencing Platform"/>
            <consortium name="Broad Institute Microbial Sequencing Center"/>
            <person name="Fischbach M."/>
            <person name="Godfrey P."/>
            <person name="Ward D."/>
            <person name="Young S."/>
            <person name="Zeng Q."/>
            <person name="Koehrsen M."/>
            <person name="Alvarado L."/>
            <person name="Berlin A.M."/>
            <person name="Bochicchio J."/>
            <person name="Borenstein D."/>
            <person name="Chapman S.B."/>
            <person name="Chen Z."/>
            <person name="Engels R."/>
            <person name="Freedman E."/>
            <person name="Gellesch M."/>
            <person name="Goldberg J."/>
            <person name="Griggs A."/>
            <person name="Gujja S."/>
            <person name="Heilman E.R."/>
            <person name="Heiman D.I."/>
            <person name="Hepburn T.A."/>
            <person name="Howarth C."/>
            <person name="Jen D."/>
            <person name="Larson L."/>
            <person name="Lewis B."/>
            <person name="Mehta T."/>
            <person name="Park D."/>
            <person name="Pearson M."/>
            <person name="Richards J."/>
            <person name="Roberts A."/>
            <person name="Saif S."/>
            <person name="Shea T.D."/>
            <person name="Shenoy N."/>
            <person name="Sisk P."/>
            <person name="Stolte C."/>
            <person name="Sykes S.N."/>
            <person name="Thomson T."/>
            <person name="Walk T."/>
            <person name="White J."/>
            <person name="Yandava C."/>
            <person name="Straight P."/>
            <person name="Clardy J."/>
            <person name="Hung D."/>
            <person name="Kolter R."/>
            <person name="Mekalanos J."/>
            <person name="Walker S."/>
            <person name="Walsh C.T."/>
            <person name="Wieland-Brown L.C."/>
            <person name="Haas B."/>
            <person name="Nusbaum C."/>
            <person name="Birren B."/>
        </authorList>
    </citation>
    <scope>NUCLEOTIDE SEQUENCE [LARGE SCALE GENOMIC DNA]</scope>
    <source>
        <strain evidence="3">DSM 40736 / JCM 4977 / BCRC 1201 / Tue 494</strain>
    </source>
</reference>